<proteinExistence type="predicted"/>
<dbReference type="EMBL" id="JAAOAM010000320">
    <property type="protein sequence ID" value="KAF5533807.1"/>
    <property type="molecule type" value="Genomic_DNA"/>
</dbReference>
<keyword evidence="3" id="KW-1185">Reference proteome</keyword>
<gene>
    <name evidence="2" type="ORF">FMEXI_11599</name>
</gene>
<reference evidence="2 3" key="1">
    <citation type="submission" date="2020-05" db="EMBL/GenBank/DDBJ databases">
        <title>Identification and distribution of gene clusters putatively required for synthesis of sphingolipid metabolism inhibitors in phylogenetically diverse species of the filamentous fungus Fusarium.</title>
        <authorList>
            <person name="Kim H.-S."/>
            <person name="Busman M."/>
            <person name="Brown D.W."/>
            <person name="Divon H."/>
            <person name="Uhlig S."/>
            <person name="Proctor R.H."/>
        </authorList>
    </citation>
    <scope>NUCLEOTIDE SEQUENCE [LARGE SCALE GENOMIC DNA]</scope>
    <source>
        <strain evidence="2 3">NRRL 53147</strain>
    </source>
</reference>
<dbReference type="Proteomes" id="UP000522262">
    <property type="component" value="Unassembled WGS sequence"/>
</dbReference>
<dbReference type="AlphaFoldDB" id="A0A8H5IB65"/>
<protein>
    <submittedName>
        <fullName evidence="2">Uncharacterized protein</fullName>
    </submittedName>
</protein>
<organism evidence="2 3">
    <name type="scientific">Fusarium mexicanum</name>
    <dbReference type="NCBI Taxonomy" id="751941"/>
    <lineage>
        <taxon>Eukaryota</taxon>
        <taxon>Fungi</taxon>
        <taxon>Dikarya</taxon>
        <taxon>Ascomycota</taxon>
        <taxon>Pezizomycotina</taxon>
        <taxon>Sordariomycetes</taxon>
        <taxon>Hypocreomycetidae</taxon>
        <taxon>Hypocreales</taxon>
        <taxon>Nectriaceae</taxon>
        <taxon>Fusarium</taxon>
        <taxon>Fusarium fujikuroi species complex</taxon>
    </lineage>
</organism>
<feature type="region of interest" description="Disordered" evidence="1">
    <location>
        <begin position="121"/>
        <end position="172"/>
    </location>
</feature>
<comment type="caution">
    <text evidence="2">The sequence shown here is derived from an EMBL/GenBank/DDBJ whole genome shotgun (WGS) entry which is preliminary data.</text>
</comment>
<accession>A0A8H5IB65</accession>
<sequence length="373" mass="41954">MEERDPPSLEKALPGPEHDARGSSKSPQKLTWVFVVTYRSSNQFSKATKRWGFYKQPRQVQRRTQPSEPITKEEEAPNPLEDLFDFEPDVLDTIDENEAYLGSGDENVADSQILEDVQGQFSDTGKSLVSEPPPSLNHSQPLAMDAGFPCEASPVGTDKSLPESSNRQSEQLKAAPKLETVLHSIISKMFTRVSLDDLINKSRVDYLTCCYFFEEAVGCLERSGKSVDNLEHQVPRSDTDKLFAKSRRDTDKILASPDSSLDMWSILCLLEVNQCHNMDNLLDRLDITDLQFMTAVRGCQWVLSSLTASFYTRMQAKPYRTFVVPCSNGVVLIYGKRPDISSLSSGAMSNERPQILRLGWLKPTYPDCLLRIS</sequence>
<evidence type="ECO:0000313" key="2">
    <source>
        <dbReference type="EMBL" id="KAF5533807.1"/>
    </source>
</evidence>
<feature type="region of interest" description="Disordered" evidence="1">
    <location>
        <begin position="1"/>
        <end position="26"/>
    </location>
</feature>
<evidence type="ECO:0000313" key="3">
    <source>
        <dbReference type="Proteomes" id="UP000522262"/>
    </source>
</evidence>
<name>A0A8H5IB65_9HYPO</name>
<feature type="compositionally biased region" description="Polar residues" evidence="1">
    <location>
        <begin position="58"/>
        <end position="68"/>
    </location>
</feature>
<feature type="region of interest" description="Disordered" evidence="1">
    <location>
        <begin position="56"/>
        <end position="80"/>
    </location>
</feature>
<feature type="compositionally biased region" description="Polar residues" evidence="1">
    <location>
        <begin position="162"/>
        <end position="171"/>
    </location>
</feature>
<evidence type="ECO:0000256" key="1">
    <source>
        <dbReference type="SAM" id="MobiDB-lite"/>
    </source>
</evidence>